<name>A0A2Z5ZCX0_9PROT</name>
<dbReference type="KEGG" id="aot:AcetOri_orf00246"/>
<dbReference type="EMBL" id="AP018515">
    <property type="protein sequence ID" value="BBC78504.1"/>
    <property type="molecule type" value="Genomic_DNA"/>
</dbReference>
<gene>
    <name evidence="1" type="ORF">AcetOrient_orf00246</name>
</gene>
<accession>A0A2Z5ZCX0</accession>
<dbReference type="AlphaFoldDB" id="A0A2Z5ZCX0"/>
<sequence>MSHPNKNQAELFDLGFAEHNVLACNRIIFFKFHLAGVRTSILFRDVEVTGIRRGNETDFDNVGLGHSFLSRASDAGHHARGWCSSERKMRIQEPKVKYSYGVQAQE</sequence>
<keyword evidence="1" id="KW-0689">Ribosomal protein</keyword>
<evidence type="ECO:0000313" key="1">
    <source>
        <dbReference type="EMBL" id="BBC78504.1"/>
    </source>
</evidence>
<dbReference type="Proteomes" id="UP000270034">
    <property type="component" value="Chromosome"/>
</dbReference>
<reference evidence="1 2" key="1">
    <citation type="submission" date="2018-02" db="EMBL/GenBank/DDBJ databases">
        <title>Acetobacter orientalis genome.</title>
        <authorList>
            <person name="Nakashima N."/>
            <person name="Tamura T."/>
        </authorList>
    </citation>
    <scope>NUCLEOTIDE SEQUENCE [LARGE SCALE GENOMIC DNA]</scope>
    <source>
        <strain evidence="1 2">FAN1</strain>
    </source>
</reference>
<evidence type="ECO:0000313" key="2">
    <source>
        <dbReference type="Proteomes" id="UP000270034"/>
    </source>
</evidence>
<protein>
    <submittedName>
        <fullName evidence="1">50S ribosomal protein L33</fullName>
    </submittedName>
</protein>
<dbReference type="GO" id="GO:0005840">
    <property type="term" value="C:ribosome"/>
    <property type="evidence" value="ECO:0007669"/>
    <property type="project" value="UniProtKB-KW"/>
</dbReference>
<organism evidence="1 2">
    <name type="scientific">Acetobacter orientalis</name>
    <dbReference type="NCBI Taxonomy" id="146474"/>
    <lineage>
        <taxon>Bacteria</taxon>
        <taxon>Pseudomonadati</taxon>
        <taxon>Pseudomonadota</taxon>
        <taxon>Alphaproteobacteria</taxon>
        <taxon>Acetobacterales</taxon>
        <taxon>Acetobacteraceae</taxon>
        <taxon>Acetobacter</taxon>
    </lineage>
</organism>
<keyword evidence="1" id="KW-0687">Ribonucleoprotein</keyword>
<proteinExistence type="predicted"/>